<dbReference type="GO" id="GO:0003677">
    <property type="term" value="F:DNA binding"/>
    <property type="evidence" value="ECO:0007669"/>
    <property type="project" value="InterPro"/>
</dbReference>
<dbReference type="CDD" id="cd18139">
    <property type="entry name" value="HLD_clamp_RarA"/>
    <property type="match status" value="1"/>
</dbReference>
<comment type="similarity">
    <text evidence="1">Belongs to the AAA ATPase family. RarA/MGS1/WRNIP1 subfamily.</text>
</comment>
<dbReference type="SUPFAM" id="SSF52540">
    <property type="entry name" value="P-loop containing nucleoside triphosphate hydrolases"/>
    <property type="match status" value="1"/>
</dbReference>
<feature type="domain" description="AAA+ ATPase" evidence="6">
    <location>
        <begin position="230"/>
        <end position="346"/>
    </location>
</feature>
<dbReference type="GO" id="GO:0005634">
    <property type="term" value="C:nucleus"/>
    <property type="evidence" value="ECO:0000318"/>
    <property type="project" value="GO_Central"/>
</dbReference>
<dbReference type="EMBL" id="ABEU02000023">
    <property type="status" value="NOT_ANNOTATED_CDS"/>
    <property type="molecule type" value="Genomic_DNA"/>
</dbReference>
<dbReference type="GO" id="GO:0017116">
    <property type="term" value="F:single-stranded DNA helicase activity"/>
    <property type="evidence" value="ECO:0000318"/>
    <property type="project" value="GO_Central"/>
</dbReference>
<protein>
    <recommendedName>
        <fullName evidence="6">AAA+ ATPase domain-containing protein</fullName>
    </recommendedName>
</protein>
<dbReference type="SUPFAM" id="SSF48019">
    <property type="entry name" value="post-AAA+ oligomerization domain-like"/>
    <property type="match status" value="1"/>
</dbReference>
<evidence type="ECO:0000256" key="4">
    <source>
        <dbReference type="ARBA" id="ARBA00022840"/>
    </source>
</evidence>
<dbReference type="FunFam" id="1.20.272.10:FF:000001">
    <property type="entry name" value="Putative AAA family ATPase"/>
    <property type="match status" value="1"/>
</dbReference>
<keyword evidence="3" id="KW-0547">Nucleotide-binding</keyword>
<dbReference type="GO" id="GO:0000731">
    <property type="term" value="P:DNA synthesis involved in DNA repair"/>
    <property type="evidence" value="ECO:0000318"/>
    <property type="project" value="GO_Central"/>
</dbReference>
<keyword evidence="2" id="KW-0235">DNA replication</keyword>
<evidence type="ECO:0000256" key="5">
    <source>
        <dbReference type="SAM" id="MobiDB-lite"/>
    </source>
</evidence>
<dbReference type="Gene3D" id="1.10.8.60">
    <property type="match status" value="1"/>
</dbReference>
<evidence type="ECO:0000256" key="1">
    <source>
        <dbReference type="ARBA" id="ARBA00008959"/>
    </source>
</evidence>
<feature type="compositionally biased region" description="Polar residues" evidence="5">
    <location>
        <begin position="56"/>
        <end position="65"/>
    </location>
</feature>
<dbReference type="GO" id="GO:0016887">
    <property type="term" value="F:ATP hydrolysis activity"/>
    <property type="evidence" value="ECO:0007669"/>
    <property type="project" value="InterPro"/>
</dbReference>
<dbReference type="Proteomes" id="UP000006727">
    <property type="component" value="Chromosome 23"/>
</dbReference>
<dbReference type="FunCoup" id="A0A7I4CIV3">
    <property type="interactions" value="2349"/>
</dbReference>
<dbReference type="EnsemblPlants" id="Pp3c23_21270V3.8">
    <property type="protein sequence ID" value="Pp3c23_21270V3.8"/>
    <property type="gene ID" value="Pp3c23_21270"/>
</dbReference>
<dbReference type="Pfam" id="PF16193">
    <property type="entry name" value="AAA_assoc_2"/>
    <property type="match status" value="2"/>
</dbReference>
<dbReference type="InterPro" id="IPR021886">
    <property type="entry name" value="MgsA_C"/>
</dbReference>
<feature type="region of interest" description="Disordered" evidence="5">
    <location>
        <begin position="740"/>
        <end position="765"/>
    </location>
</feature>
<evidence type="ECO:0000313" key="8">
    <source>
        <dbReference type="Proteomes" id="UP000006727"/>
    </source>
</evidence>
<dbReference type="GO" id="GO:0008047">
    <property type="term" value="F:enzyme activator activity"/>
    <property type="evidence" value="ECO:0000318"/>
    <property type="project" value="GO_Central"/>
</dbReference>
<dbReference type="Gene3D" id="3.40.50.300">
    <property type="entry name" value="P-loop containing nucleotide triphosphate hydrolases"/>
    <property type="match status" value="1"/>
</dbReference>
<feature type="region of interest" description="Disordered" evidence="5">
    <location>
        <begin position="437"/>
        <end position="456"/>
    </location>
</feature>
<dbReference type="InterPro" id="IPR003593">
    <property type="entry name" value="AAA+_ATPase"/>
</dbReference>
<name>A0A7I4CIV3_PHYPA</name>
<evidence type="ECO:0000259" key="6">
    <source>
        <dbReference type="SMART" id="SM00382"/>
    </source>
</evidence>
<dbReference type="InterPro" id="IPR027417">
    <property type="entry name" value="P-loop_NTPase"/>
</dbReference>
<dbReference type="InterPro" id="IPR051314">
    <property type="entry name" value="AAA_ATPase_RarA/MGS1/WRNIP1"/>
</dbReference>
<feature type="compositionally biased region" description="Basic and acidic residues" evidence="5">
    <location>
        <begin position="437"/>
        <end position="452"/>
    </location>
</feature>
<dbReference type="InterPro" id="IPR008921">
    <property type="entry name" value="DNA_pol3_clamp-load_cplx_C"/>
</dbReference>
<dbReference type="InterPro" id="IPR032423">
    <property type="entry name" value="AAA_assoc_2"/>
</dbReference>
<dbReference type="FunFam" id="3.40.50.300:FF:000137">
    <property type="entry name" value="Replication-associated recombination protein A"/>
    <property type="match status" value="1"/>
</dbReference>
<reference evidence="7" key="3">
    <citation type="submission" date="2020-12" db="UniProtKB">
        <authorList>
            <consortium name="EnsemblPlants"/>
        </authorList>
    </citation>
    <scope>IDENTIFICATION</scope>
</reference>
<dbReference type="Gene3D" id="1.10.3710.10">
    <property type="entry name" value="DNA polymerase III clamp loader subunits, C-terminal domain"/>
    <property type="match status" value="1"/>
</dbReference>
<dbReference type="Gene3D" id="1.20.272.10">
    <property type="match status" value="1"/>
</dbReference>
<proteinExistence type="inferred from homology"/>
<evidence type="ECO:0000256" key="2">
    <source>
        <dbReference type="ARBA" id="ARBA00022705"/>
    </source>
</evidence>
<dbReference type="InterPro" id="IPR003959">
    <property type="entry name" value="ATPase_AAA_core"/>
</dbReference>
<dbReference type="SMART" id="SM00382">
    <property type="entry name" value="AAA"/>
    <property type="match status" value="1"/>
</dbReference>
<dbReference type="InParanoid" id="A0A7I4CIV3"/>
<reference evidence="7 8" key="2">
    <citation type="journal article" date="2018" name="Plant J.">
        <title>The Physcomitrella patens chromosome-scale assembly reveals moss genome structure and evolution.</title>
        <authorList>
            <person name="Lang D."/>
            <person name="Ullrich K.K."/>
            <person name="Murat F."/>
            <person name="Fuchs J."/>
            <person name="Jenkins J."/>
            <person name="Haas F.B."/>
            <person name="Piednoel M."/>
            <person name="Gundlach H."/>
            <person name="Van Bel M."/>
            <person name="Meyberg R."/>
            <person name="Vives C."/>
            <person name="Morata J."/>
            <person name="Symeonidi A."/>
            <person name="Hiss M."/>
            <person name="Muchero W."/>
            <person name="Kamisugi Y."/>
            <person name="Saleh O."/>
            <person name="Blanc G."/>
            <person name="Decker E.L."/>
            <person name="van Gessel N."/>
            <person name="Grimwood J."/>
            <person name="Hayes R.D."/>
            <person name="Graham S.W."/>
            <person name="Gunter L.E."/>
            <person name="McDaniel S.F."/>
            <person name="Hoernstein S.N.W."/>
            <person name="Larsson A."/>
            <person name="Li F.W."/>
            <person name="Perroud P.F."/>
            <person name="Phillips J."/>
            <person name="Ranjan P."/>
            <person name="Rokshar D.S."/>
            <person name="Rothfels C.J."/>
            <person name="Schneider L."/>
            <person name="Shu S."/>
            <person name="Stevenson D.W."/>
            <person name="Thummler F."/>
            <person name="Tillich M."/>
            <person name="Villarreal Aguilar J.C."/>
            <person name="Widiez T."/>
            <person name="Wong G.K."/>
            <person name="Wymore A."/>
            <person name="Zhang Y."/>
            <person name="Zimmer A.D."/>
            <person name="Quatrano R.S."/>
            <person name="Mayer K.F.X."/>
            <person name="Goodstein D."/>
            <person name="Casacuberta J.M."/>
            <person name="Vandepoele K."/>
            <person name="Reski R."/>
            <person name="Cuming A.C."/>
            <person name="Tuskan G.A."/>
            <person name="Maumus F."/>
            <person name="Salse J."/>
            <person name="Schmutz J."/>
            <person name="Rensing S.A."/>
        </authorList>
    </citation>
    <scope>NUCLEOTIDE SEQUENCE [LARGE SCALE GENOMIC DNA]</scope>
    <source>
        <strain evidence="7 8">cv. Gransden 2004</strain>
    </source>
</reference>
<dbReference type="GO" id="GO:0005524">
    <property type="term" value="F:ATP binding"/>
    <property type="evidence" value="ECO:0007669"/>
    <property type="project" value="UniProtKB-KW"/>
</dbReference>
<dbReference type="CDD" id="cd00009">
    <property type="entry name" value="AAA"/>
    <property type="match status" value="1"/>
</dbReference>
<gene>
    <name evidence="7" type="primary">LOC112275908</name>
</gene>
<reference evidence="7 8" key="1">
    <citation type="journal article" date="2008" name="Science">
        <title>The Physcomitrella genome reveals evolutionary insights into the conquest of land by plants.</title>
        <authorList>
            <person name="Rensing S."/>
            <person name="Lang D."/>
            <person name="Zimmer A."/>
            <person name="Terry A."/>
            <person name="Salamov A."/>
            <person name="Shapiro H."/>
            <person name="Nishiyama T."/>
            <person name="Perroud P.-F."/>
            <person name="Lindquist E."/>
            <person name="Kamisugi Y."/>
            <person name="Tanahashi T."/>
            <person name="Sakakibara K."/>
            <person name="Fujita T."/>
            <person name="Oishi K."/>
            <person name="Shin-I T."/>
            <person name="Kuroki Y."/>
            <person name="Toyoda A."/>
            <person name="Suzuki Y."/>
            <person name="Hashimoto A."/>
            <person name="Yamaguchi K."/>
            <person name="Sugano A."/>
            <person name="Kohara Y."/>
            <person name="Fujiyama A."/>
            <person name="Anterola A."/>
            <person name="Aoki S."/>
            <person name="Ashton N."/>
            <person name="Barbazuk W.B."/>
            <person name="Barker E."/>
            <person name="Bennetzen J."/>
            <person name="Bezanilla M."/>
            <person name="Blankenship R."/>
            <person name="Cho S.H."/>
            <person name="Dutcher S."/>
            <person name="Estelle M."/>
            <person name="Fawcett J.A."/>
            <person name="Gundlach H."/>
            <person name="Hanada K."/>
            <person name="Heyl A."/>
            <person name="Hicks K.A."/>
            <person name="Hugh J."/>
            <person name="Lohr M."/>
            <person name="Mayer K."/>
            <person name="Melkozernov A."/>
            <person name="Murata T."/>
            <person name="Nelson D."/>
            <person name="Pils B."/>
            <person name="Prigge M."/>
            <person name="Reiss B."/>
            <person name="Renner T."/>
            <person name="Rombauts S."/>
            <person name="Rushton P."/>
            <person name="Sanderfoot A."/>
            <person name="Schween G."/>
            <person name="Shiu S.-H."/>
            <person name="Stueber K."/>
            <person name="Theodoulou F.L."/>
            <person name="Tu H."/>
            <person name="Van de Peer Y."/>
            <person name="Verrier P.J."/>
            <person name="Waters E."/>
            <person name="Wood A."/>
            <person name="Yang L."/>
            <person name="Cove D."/>
            <person name="Cuming A."/>
            <person name="Hasebe M."/>
            <person name="Lucas S."/>
            <person name="Mishler D.B."/>
            <person name="Reski R."/>
            <person name="Grigoriev I."/>
            <person name="Quatrano R.S."/>
            <person name="Boore J.L."/>
        </authorList>
    </citation>
    <scope>NUCLEOTIDE SEQUENCE [LARGE SCALE GENOMIC DNA]</scope>
    <source>
        <strain evidence="7 8">cv. Gransden 2004</strain>
    </source>
</reference>
<keyword evidence="8" id="KW-1185">Reference proteome</keyword>
<sequence length="765" mass="83234">MCRARLAQNARHHKGRVEQFFGSSSGKRGVHHQPGTGSSTFVVQSEEESNVHWKTRPSSSASPSPGVNGAPDFDRKRYMTAPSTEKDKDLNLSMFRIDGQAVGNQGNIGFSGFAPLSMGKPRPLDVNSEAVASTSGKSSAHPRPPIQEPSNKRLKPSEPREQQEETLAPVLPRSQFAPARTYGTKALVGSGKSLEPLAERMRPASVDLVVGQDHLLGPRCMLRNLIDANSLSSIIFWGPPGTGKTSLVQTIARAVSYRFVALSAVSSGLKEVRETLEEAKRLQKFGERTLLLLDEIHRFNKAQLDVFLPCVEAGHIVLIGATTENPSFEINAALLSRCKVLTLNKLQPDHIRSLLDRAISDKEKGLMVSLAGSAAEDVIKVEQDALEFLADAADGDARVALNTLELAGLAAFASWESTPRRPCSADKASTILADANAKVDREKDRQAEDTKQEASSSLMMVPATNAKLGMLGTSFGMKRIEILKESLKKDNPSADDYTKPFKRFVGGKEVVKGFKEIKEPSPSAEADGDSGGYLYDVGSKEMFERAGSTDRTERIGDTAGEVGGIGGVGVEVKTDRRNIVVSLQQVQEAIQRSYFLFDKSGEEHYNIVSALIKSMRGGDPDAAIYWLARMLEGGEGPLYIARRLIRFASEDVGLSDPQALVLAVACYQACHFIGMPECNVNLAQCVTYLTLAPKSVVVYHAVEAAQRLVKGAKKNEPVPMHLRNAPTQLMKDHSYDRQAEPADFLPPSLRGQKFLKGLRRTQGPD</sequence>
<organism evidence="7 8">
    <name type="scientific">Physcomitrium patens</name>
    <name type="common">Spreading-leaved earth moss</name>
    <name type="synonym">Physcomitrella patens</name>
    <dbReference type="NCBI Taxonomy" id="3218"/>
    <lineage>
        <taxon>Eukaryota</taxon>
        <taxon>Viridiplantae</taxon>
        <taxon>Streptophyta</taxon>
        <taxon>Embryophyta</taxon>
        <taxon>Bryophyta</taxon>
        <taxon>Bryophytina</taxon>
        <taxon>Bryopsida</taxon>
        <taxon>Funariidae</taxon>
        <taxon>Funariales</taxon>
        <taxon>Funariaceae</taxon>
        <taxon>Physcomitrium</taxon>
    </lineage>
</organism>
<dbReference type="Pfam" id="PF00004">
    <property type="entry name" value="AAA"/>
    <property type="match status" value="1"/>
</dbReference>
<dbReference type="Pfam" id="PF12002">
    <property type="entry name" value="MgsA_C"/>
    <property type="match status" value="1"/>
</dbReference>
<dbReference type="PANTHER" id="PTHR13779">
    <property type="entry name" value="WERNER HELICASE-INTERACTING PROTEIN 1 FAMILY MEMBER"/>
    <property type="match status" value="1"/>
</dbReference>
<accession>A0A7I4CIV3</accession>
<dbReference type="FunFam" id="1.10.3710.10:FF:000011">
    <property type="entry name" value="ATPase WRNIP1-like Protein"/>
    <property type="match status" value="1"/>
</dbReference>
<dbReference type="PANTHER" id="PTHR13779:SF7">
    <property type="entry name" value="ATPASE WRNIP1"/>
    <property type="match status" value="1"/>
</dbReference>
<dbReference type="AlphaFoldDB" id="A0A7I4CIV3"/>
<evidence type="ECO:0000313" key="7">
    <source>
        <dbReference type="EnsemblPlants" id="Pp3c23_21270V3.8"/>
    </source>
</evidence>
<dbReference type="GO" id="GO:0006261">
    <property type="term" value="P:DNA-templated DNA replication"/>
    <property type="evidence" value="ECO:0000318"/>
    <property type="project" value="GO_Central"/>
</dbReference>
<feature type="region of interest" description="Disordered" evidence="5">
    <location>
        <begin position="124"/>
        <end position="174"/>
    </location>
</feature>
<keyword evidence="4" id="KW-0067">ATP-binding</keyword>
<feature type="region of interest" description="Disordered" evidence="5">
    <location>
        <begin position="1"/>
        <end position="75"/>
    </location>
</feature>
<evidence type="ECO:0000256" key="3">
    <source>
        <dbReference type="ARBA" id="ARBA00022741"/>
    </source>
</evidence>
<dbReference type="Gramene" id="Pp3c23_21270V3.8">
    <property type="protein sequence ID" value="Pp3c23_21270V3.8"/>
    <property type="gene ID" value="Pp3c23_21270"/>
</dbReference>